<dbReference type="OrthoDB" id="202825at2759"/>
<dbReference type="AlphaFoldDB" id="A0A8E2E4A0"/>
<accession>A0A8E2E4A0</accession>
<feature type="region of interest" description="Disordered" evidence="2">
    <location>
        <begin position="93"/>
        <end position="129"/>
    </location>
</feature>
<evidence type="ECO:0000313" key="3">
    <source>
        <dbReference type="EMBL" id="OCK76980.1"/>
    </source>
</evidence>
<feature type="coiled-coil region" evidence="1">
    <location>
        <begin position="59"/>
        <end position="86"/>
    </location>
</feature>
<gene>
    <name evidence="3" type="ORF">K432DRAFT_461936</name>
</gene>
<protein>
    <submittedName>
        <fullName evidence="3">Uncharacterized protein</fullName>
    </submittedName>
</protein>
<reference evidence="3 4" key="1">
    <citation type="journal article" date="2016" name="Nat. Commun.">
        <title>Ectomycorrhizal ecology is imprinted in the genome of the dominant symbiotic fungus Cenococcum geophilum.</title>
        <authorList>
            <consortium name="DOE Joint Genome Institute"/>
            <person name="Peter M."/>
            <person name="Kohler A."/>
            <person name="Ohm R.A."/>
            <person name="Kuo A."/>
            <person name="Krutzmann J."/>
            <person name="Morin E."/>
            <person name="Arend M."/>
            <person name="Barry K.W."/>
            <person name="Binder M."/>
            <person name="Choi C."/>
            <person name="Clum A."/>
            <person name="Copeland A."/>
            <person name="Grisel N."/>
            <person name="Haridas S."/>
            <person name="Kipfer T."/>
            <person name="LaButti K."/>
            <person name="Lindquist E."/>
            <person name="Lipzen A."/>
            <person name="Maire R."/>
            <person name="Meier B."/>
            <person name="Mihaltcheva S."/>
            <person name="Molinier V."/>
            <person name="Murat C."/>
            <person name="Poggeler S."/>
            <person name="Quandt C.A."/>
            <person name="Sperisen C."/>
            <person name="Tritt A."/>
            <person name="Tisserant E."/>
            <person name="Crous P.W."/>
            <person name="Henrissat B."/>
            <person name="Nehls U."/>
            <person name="Egli S."/>
            <person name="Spatafora J.W."/>
            <person name="Grigoriev I.V."/>
            <person name="Martin F.M."/>
        </authorList>
    </citation>
    <scope>NUCLEOTIDE SEQUENCE [LARGE SCALE GENOMIC DNA]</scope>
    <source>
        <strain evidence="3 4">CBS 459.81</strain>
    </source>
</reference>
<keyword evidence="4" id="KW-1185">Reference proteome</keyword>
<evidence type="ECO:0000313" key="4">
    <source>
        <dbReference type="Proteomes" id="UP000250266"/>
    </source>
</evidence>
<evidence type="ECO:0000256" key="1">
    <source>
        <dbReference type="SAM" id="Coils"/>
    </source>
</evidence>
<organism evidence="3 4">
    <name type="scientific">Lepidopterella palustris CBS 459.81</name>
    <dbReference type="NCBI Taxonomy" id="1314670"/>
    <lineage>
        <taxon>Eukaryota</taxon>
        <taxon>Fungi</taxon>
        <taxon>Dikarya</taxon>
        <taxon>Ascomycota</taxon>
        <taxon>Pezizomycotina</taxon>
        <taxon>Dothideomycetes</taxon>
        <taxon>Pleosporomycetidae</taxon>
        <taxon>Mytilinidiales</taxon>
        <taxon>Argynnaceae</taxon>
        <taxon>Lepidopterella</taxon>
    </lineage>
</organism>
<name>A0A8E2E4A0_9PEZI</name>
<proteinExistence type="predicted"/>
<feature type="non-terminal residue" evidence="3">
    <location>
        <position position="532"/>
    </location>
</feature>
<dbReference type="Proteomes" id="UP000250266">
    <property type="component" value="Unassembled WGS sequence"/>
</dbReference>
<keyword evidence="1" id="KW-0175">Coiled coil</keyword>
<sequence>IAFTDCSCARGGSFKARWHLNERQFVLRLRDHMKEGRQRNVEQSKHRYLDGVSFWKDQFERAEGARHELQARIVHLERDKVLLEQRAATITSLTPSAATGKRKRDLTKDSMSKTSKRSRPGKDSTSDGLSVQVQDTFSEDFEALNEVGEGKQHESLDSFCTHILIAVGTSLVQSLYSLFKLYKEHNPDSDALCFHLVQTSRAIGSVISAICKRHQTLPIPTPLQTKASAELVSVIRASARAFTSFLLGLSKLSQDATKEQVLGLVIYECVNMFRTLLNIITESALTSAKCTAELAAATASQSASGKGRAKLAKFPKPAKEQNVTRTVSQFLNAIISFLDSSDLLHRELFEGFMFVLLERVGKRLFVCTFDRERSATIEGDISPPLNLGAPAAGPNRELEMKALRLEAPCLVAMLERAMNLAPKYISAPATNTSKNRKSFSAQVKQNASARSLTTGGKMSLSMHGKERLQQTLIDCMFGADEQDGFSDSLRMPLRLGSLPAPPKVEEKDVNDWFKQEVWRVVGWELLGREGDW</sequence>
<evidence type="ECO:0000256" key="2">
    <source>
        <dbReference type="SAM" id="MobiDB-lite"/>
    </source>
</evidence>
<dbReference type="EMBL" id="KV745164">
    <property type="protein sequence ID" value="OCK76980.1"/>
    <property type="molecule type" value="Genomic_DNA"/>
</dbReference>